<evidence type="ECO:0000313" key="1">
    <source>
        <dbReference type="EMBL" id="SFI21898.1"/>
    </source>
</evidence>
<dbReference type="Pfam" id="PF08238">
    <property type="entry name" value="Sel1"/>
    <property type="match status" value="6"/>
</dbReference>
<protein>
    <submittedName>
        <fullName evidence="1">TPR repeat</fullName>
    </submittedName>
</protein>
<evidence type="ECO:0000313" key="2">
    <source>
        <dbReference type="Proteomes" id="UP000183639"/>
    </source>
</evidence>
<dbReference type="PANTHER" id="PTHR11102">
    <property type="entry name" value="SEL-1-LIKE PROTEIN"/>
    <property type="match status" value="1"/>
</dbReference>
<dbReference type="Proteomes" id="UP000183639">
    <property type="component" value="Unassembled WGS sequence"/>
</dbReference>
<gene>
    <name evidence="1" type="ORF">SAMN04487861_1223</name>
</gene>
<name>A0A1I3GEH3_SELRU</name>
<dbReference type="EMBL" id="FOQK01000022">
    <property type="protein sequence ID" value="SFI21898.1"/>
    <property type="molecule type" value="Genomic_DNA"/>
</dbReference>
<dbReference type="InterPro" id="IPR050767">
    <property type="entry name" value="Sel1_AlgK"/>
</dbReference>
<dbReference type="InterPro" id="IPR011990">
    <property type="entry name" value="TPR-like_helical_dom_sf"/>
</dbReference>
<dbReference type="NCBIfam" id="NF041770">
    <property type="entry name" value="CFI_box_CTERM"/>
    <property type="match status" value="1"/>
</dbReference>
<dbReference type="InterPro" id="IPR049886">
    <property type="entry name" value="CFI_box_CTERM_dom"/>
</dbReference>
<dbReference type="AlphaFoldDB" id="A0A1I3GEH3"/>
<sequence>MDVGKMQNLLKGIKQVREGSTDSEKFLAGEKANQKGLKEYKNNNYGNAFRLFLTSAENGYPWGMYNVGTAYRDGEGTTQDMEKAFYWIKKAAQNDIVDAMFEIGLMYYHADGTEQDLVQAFAWCKKAAENDHINAMCWVGSFYEDGEGVIQDFSKALEWYEKSAEGGNENAAFHAAYLYDKGAAGVQPDRYKSFFWYKKAAMAGHTTAMNNLGMVYLTGNGAKIDLVYAAEWFIKAYAKADNDKSKKVYIDNFDATLKKADEDEREKIAKIMINKLGIKGAEDLMNKLESSASTDSDGCFITTAVCDSFGKPDDCYELSVFRSFRDNWLSCQPNGKKLIEEYYSIAPQIVEKINLLPNSKEIYHSIWKQYLKKCLLYIEQERFSKCMNIYVDMVRTLKEKYIGVYIKKIPD</sequence>
<dbReference type="OrthoDB" id="1669137at2"/>
<dbReference type="PANTHER" id="PTHR11102:SF160">
    <property type="entry name" value="ERAD-ASSOCIATED E3 UBIQUITIN-PROTEIN LIGASE COMPONENT HRD3"/>
    <property type="match status" value="1"/>
</dbReference>
<dbReference type="SMART" id="SM00671">
    <property type="entry name" value="SEL1"/>
    <property type="match status" value="5"/>
</dbReference>
<proteinExistence type="predicted"/>
<organism evidence="1 2">
    <name type="scientific">Selenomonas ruminantium</name>
    <dbReference type="NCBI Taxonomy" id="971"/>
    <lineage>
        <taxon>Bacteria</taxon>
        <taxon>Bacillati</taxon>
        <taxon>Bacillota</taxon>
        <taxon>Negativicutes</taxon>
        <taxon>Selenomonadales</taxon>
        <taxon>Selenomonadaceae</taxon>
        <taxon>Selenomonas</taxon>
    </lineage>
</organism>
<dbReference type="InterPro" id="IPR006597">
    <property type="entry name" value="Sel1-like"/>
</dbReference>
<dbReference type="Gene3D" id="1.25.40.10">
    <property type="entry name" value="Tetratricopeptide repeat domain"/>
    <property type="match status" value="1"/>
</dbReference>
<reference evidence="1 2" key="1">
    <citation type="submission" date="2016-10" db="EMBL/GenBank/DDBJ databases">
        <authorList>
            <person name="de Groot N.N."/>
        </authorList>
    </citation>
    <scope>NUCLEOTIDE SEQUENCE [LARGE SCALE GENOMIC DNA]</scope>
    <source>
        <strain evidence="1 2">Z108</strain>
    </source>
</reference>
<dbReference type="RefSeq" id="WP_075444941.1">
    <property type="nucleotide sequence ID" value="NZ_FOQK01000022.1"/>
</dbReference>
<accession>A0A1I3GEH3</accession>
<dbReference type="SUPFAM" id="SSF81901">
    <property type="entry name" value="HCP-like"/>
    <property type="match status" value="1"/>
</dbReference>